<dbReference type="AlphaFoldDB" id="A0A4R6UC70"/>
<evidence type="ECO:0000256" key="1">
    <source>
        <dbReference type="SAM" id="Phobius"/>
    </source>
</evidence>
<evidence type="ECO:0000313" key="2">
    <source>
        <dbReference type="EMBL" id="TDQ42683.1"/>
    </source>
</evidence>
<proteinExistence type="predicted"/>
<keyword evidence="1" id="KW-1133">Transmembrane helix</keyword>
<accession>A0A4R6UC70</accession>
<name>A0A4R6UC70_9BACI</name>
<keyword evidence="1" id="KW-0812">Transmembrane</keyword>
<dbReference type="Proteomes" id="UP000295632">
    <property type="component" value="Unassembled WGS sequence"/>
</dbReference>
<feature type="transmembrane region" description="Helical" evidence="1">
    <location>
        <begin position="6"/>
        <end position="25"/>
    </location>
</feature>
<keyword evidence="1" id="KW-0472">Membrane</keyword>
<keyword evidence="3" id="KW-1185">Reference proteome</keyword>
<dbReference type="EMBL" id="SNYJ01000001">
    <property type="protein sequence ID" value="TDQ42683.1"/>
    <property type="molecule type" value="Genomic_DNA"/>
</dbReference>
<protein>
    <submittedName>
        <fullName evidence="2">Uncharacterized protein</fullName>
    </submittedName>
</protein>
<reference evidence="2 3" key="1">
    <citation type="submission" date="2019-03" db="EMBL/GenBank/DDBJ databases">
        <title>Genomic Encyclopedia of Type Strains, Phase IV (KMG-IV): sequencing the most valuable type-strain genomes for metagenomic binning, comparative biology and taxonomic classification.</title>
        <authorList>
            <person name="Goeker M."/>
        </authorList>
    </citation>
    <scope>NUCLEOTIDE SEQUENCE [LARGE SCALE GENOMIC DNA]</scope>
    <source>
        <strain evidence="2 3">DSM 28697</strain>
    </source>
</reference>
<organism evidence="2 3">
    <name type="scientific">Aureibacillus halotolerans</name>
    <dbReference type="NCBI Taxonomy" id="1508390"/>
    <lineage>
        <taxon>Bacteria</taxon>
        <taxon>Bacillati</taxon>
        <taxon>Bacillota</taxon>
        <taxon>Bacilli</taxon>
        <taxon>Bacillales</taxon>
        <taxon>Bacillaceae</taxon>
        <taxon>Aureibacillus</taxon>
    </lineage>
</organism>
<comment type="caution">
    <text evidence="2">The sequence shown here is derived from an EMBL/GenBank/DDBJ whole genome shotgun (WGS) entry which is preliminary data.</text>
</comment>
<sequence length="35" mass="4041">MADVVVFTVLGLFLIVTIIFIINDYRKAKREGKKE</sequence>
<evidence type="ECO:0000313" key="3">
    <source>
        <dbReference type="Proteomes" id="UP000295632"/>
    </source>
</evidence>
<gene>
    <name evidence="2" type="ORF">EV213_101112</name>
</gene>